<accession>A0A194XD36</accession>
<dbReference type="RefSeq" id="XP_018072022.1">
    <property type="nucleotide sequence ID" value="XM_018209445.1"/>
</dbReference>
<dbReference type="EMBL" id="KQ947414">
    <property type="protein sequence ID" value="KUJ17667.1"/>
    <property type="molecule type" value="Genomic_DNA"/>
</dbReference>
<dbReference type="GeneID" id="28819171"/>
<dbReference type="AlphaFoldDB" id="A0A194XD36"/>
<evidence type="ECO:0000313" key="1">
    <source>
        <dbReference type="EMBL" id="KUJ17667.1"/>
    </source>
</evidence>
<proteinExistence type="predicted"/>
<sequence length="117" mass="12836">MGIDSWLSLAGRTPELSDGPANLLRTAPALISRLMREFGDDFANFEFTATKGGLQIIQSLARELMQPLEDESLSEAEQIFTSVALLRIAKVALCIALESDTEQIRGYLSTDIQVYVA</sequence>
<gene>
    <name evidence="1" type="ORF">LY89DRAFT_58771</name>
</gene>
<protein>
    <submittedName>
        <fullName evidence="1">Uncharacterized protein</fullName>
    </submittedName>
</protein>
<dbReference type="KEGG" id="psco:LY89DRAFT_58771"/>
<dbReference type="Proteomes" id="UP000070700">
    <property type="component" value="Unassembled WGS sequence"/>
</dbReference>
<dbReference type="OrthoDB" id="42525at2759"/>
<name>A0A194XD36_MOLSC</name>
<dbReference type="InParanoid" id="A0A194XD36"/>
<organism evidence="1 2">
    <name type="scientific">Mollisia scopiformis</name>
    <name type="common">Conifer needle endophyte fungus</name>
    <name type="synonym">Phialocephala scopiformis</name>
    <dbReference type="NCBI Taxonomy" id="149040"/>
    <lineage>
        <taxon>Eukaryota</taxon>
        <taxon>Fungi</taxon>
        <taxon>Dikarya</taxon>
        <taxon>Ascomycota</taxon>
        <taxon>Pezizomycotina</taxon>
        <taxon>Leotiomycetes</taxon>
        <taxon>Helotiales</taxon>
        <taxon>Mollisiaceae</taxon>
        <taxon>Mollisia</taxon>
    </lineage>
</organism>
<reference evidence="1 2" key="1">
    <citation type="submission" date="2015-10" db="EMBL/GenBank/DDBJ databases">
        <title>Full genome of DAOMC 229536 Phialocephala scopiformis, a fungal endophyte of spruce producing the potent anti-insectan compound rugulosin.</title>
        <authorList>
            <consortium name="DOE Joint Genome Institute"/>
            <person name="Walker A.K."/>
            <person name="Frasz S.L."/>
            <person name="Seifert K.A."/>
            <person name="Miller J.D."/>
            <person name="Mondo S.J."/>
            <person name="Labutti K."/>
            <person name="Lipzen A."/>
            <person name="Dockter R."/>
            <person name="Kennedy M."/>
            <person name="Grigoriev I.V."/>
            <person name="Spatafora J.W."/>
        </authorList>
    </citation>
    <scope>NUCLEOTIDE SEQUENCE [LARGE SCALE GENOMIC DNA]</scope>
    <source>
        <strain evidence="1 2">CBS 120377</strain>
    </source>
</reference>
<evidence type="ECO:0000313" key="2">
    <source>
        <dbReference type="Proteomes" id="UP000070700"/>
    </source>
</evidence>
<keyword evidence="2" id="KW-1185">Reference proteome</keyword>